<evidence type="ECO:0000256" key="5">
    <source>
        <dbReference type="ARBA" id="ARBA00023038"/>
    </source>
</evidence>
<name>A0AAV4NC71_9ARAC</name>
<accession>A0AAV4NC71</accession>
<comment type="subcellular location">
    <subcellularLocation>
        <location evidence="1">Nucleus</location>
    </subcellularLocation>
</comment>
<evidence type="ECO:0000259" key="10">
    <source>
        <dbReference type="PROSITE" id="PS50023"/>
    </source>
</evidence>
<dbReference type="Gene3D" id="2.10.110.10">
    <property type="entry name" value="Cysteine Rich Protein"/>
    <property type="match status" value="1"/>
</dbReference>
<keyword evidence="8" id="KW-0539">Nucleus</keyword>
<dbReference type="PROSITE" id="PS00478">
    <property type="entry name" value="LIM_DOMAIN_1"/>
    <property type="match status" value="1"/>
</dbReference>
<feature type="domain" description="LIM zinc-binding" evidence="10">
    <location>
        <begin position="195"/>
        <end position="250"/>
    </location>
</feature>
<evidence type="ECO:0000256" key="2">
    <source>
        <dbReference type="ARBA" id="ARBA00022723"/>
    </source>
</evidence>
<comment type="caution">
    <text evidence="11">The sequence shown here is derived from an EMBL/GenBank/DDBJ whole genome shotgun (WGS) entry which is preliminary data.</text>
</comment>
<proteinExistence type="predicted"/>
<dbReference type="GO" id="GO:0008270">
    <property type="term" value="F:zinc ion binding"/>
    <property type="evidence" value="ECO:0007669"/>
    <property type="project" value="InterPro"/>
</dbReference>
<keyword evidence="12" id="KW-1185">Reference proteome</keyword>
<protein>
    <recommendedName>
        <fullName evidence="10">LIM zinc-binding domain-containing protein</fullName>
    </recommendedName>
</protein>
<organism evidence="11 12">
    <name type="scientific">Caerostris darwini</name>
    <dbReference type="NCBI Taxonomy" id="1538125"/>
    <lineage>
        <taxon>Eukaryota</taxon>
        <taxon>Metazoa</taxon>
        <taxon>Ecdysozoa</taxon>
        <taxon>Arthropoda</taxon>
        <taxon>Chelicerata</taxon>
        <taxon>Arachnida</taxon>
        <taxon>Araneae</taxon>
        <taxon>Araneomorphae</taxon>
        <taxon>Entelegynae</taxon>
        <taxon>Araneoidea</taxon>
        <taxon>Araneidae</taxon>
        <taxon>Caerostris</taxon>
    </lineage>
</organism>
<evidence type="ECO:0000313" key="11">
    <source>
        <dbReference type="EMBL" id="GIX82402.1"/>
    </source>
</evidence>
<dbReference type="GO" id="GO:0000981">
    <property type="term" value="F:DNA-binding transcription factor activity, RNA polymerase II-specific"/>
    <property type="evidence" value="ECO:0007669"/>
    <property type="project" value="TreeGrafter"/>
</dbReference>
<dbReference type="AlphaFoldDB" id="A0AAV4NC71"/>
<dbReference type="PANTHER" id="PTHR24208:SF106">
    <property type="entry name" value="LIM_HOMEOBOX PROTEIN LHX1"/>
    <property type="match status" value="1"/>
</dbReference>
<dbReference type="GO" id="GO:0030182">
    <property type="term" value="P:neuron differentiation"/>
    <property type="evidence" value="ECO:0007669"/>
    <property type="project" value="TreeGrafter"/>
</dbReference>
<sequence length="250" mass="28506">MHRIGTSFTSPSKIFCNQSLQFHLHSSKKKTSNTRRRPLEEINSHKNAEDVLQAASNQILIERTPLLRMSFYAVLLNNDFEIEKKEKLMQINKKLGTYHHLFKTFSEVFVLHSSTDHTACLSGTVHPSKVATQVLPNCSLNSYTVDSKVSLVSELSALGLSYEPLRSSKVDTLGGWRGRGGRTLPLIRTDDMKMVQCAGCERPIMDRYLCSVLDRSWHSKCVLCCECKCTLQEKCFSREGKLYCRNDFFK</sequence>
<evidence type="ECO:0000256" key="3">
    <source>
        <dbReference type="ARBA" id="ARBA00022737"/>
    </source>
</evidence>
<dbReference type="InterPro" id="IPR049618">
    <property type="entry name" value="Lhx1/5_LIM1"/>
</dbReference>
<evidence type="ECO:0000256" key="8">
    <source>
        <dbReference type="ARBA" id="ARBA00023242"/>
    </source>
</evidence>
<dbReference type="PANTHER" id="PTHR24208">
    <property type="entry name" value="LIM/HOMEOBOX PROTEIN LHX"/>
    <property type="match status" value="1"/>
</dbReference>
<evidence type="ECO:0000256" key="1">
    <source>
        <dbReference type="ARBA" id="ARBA00004123"/>
    </source>
</evidence>
<evidence type="ECO:0000256" key="6">
    <source>
        <dbReference type="ARBA" id="ARBA00023125"/>
    </source>
</evidence>
<dbReference type="CDD" id="cd09367">
    <property type="entry name" value="LIM1_Lhx1_Lhx5"/>
    <property type="match status" value="1"/>
</dbReference>
<dbReference type="SUPFAM" id="SSF57716">
    <property type="entry name" value="Glucocorticoid receptor-like (DNA-binding domain)"/>
    <property type="match status" value="1"/>
</dbReference>
<dbReference type="InterPro" id="IPR001781">
    <property type="entry name" value="Znf_LIM"/>
</dbReference>
<dbReference type="EMBL" id="BPLQ01001512">
    <property type="protein sequence ID" value="GIX82402.1"/>
    <property type="molecule type" value="Genomic_DNA"/>
</dbReference>
<keyword evidence="6" id="KW-0238">DNA-binding</keyword>
<evidence type="ECO:0000256" key="4">
    <source>
        <dbReference type="ARBA" id="ARBA00022833"/>
    </source>
</evidence>
<dbReference type="FunFam" id="2.10.110.10:FF:000006">
    <property type="entry name" value="LIM homeobox transcription factor 1-beta"/>
    <property type="match status" value="1"/>
</dbReference>
<reference evidence="11 12" key="1">
    <citation type="submission" date="2021-06" db="EMBL/GenBank/DDBJ databases">
        <title>Caerostris darwini draft genome.</title>
        <authorList>
            <person name="Kono N."/>
            <person name="Arakawa K."/>
        </authorList>
    </citation>
    <scope>NUCLEOTIDE SEQUENCE [LARGE SCALE GENOMIC DNA]</scope>
</reference>
<keyword evidence="3" id="KW-0677">Repeat</keyword>
<keyword evidence="4 9" id="KW-0862">Zinc</keyword>
<gene>
    <name evidence="11" type="primary">lhx1a</name>
    <name evidence="11" type="ORF">CDAR_281081</name>
</gene>
<evidence type="ECO:0000313" key="12">
    <source>
        <dbReference type="Proteomes" id="UP001054837"/>
    </source>
</evidence>
<keyword evidence="7" id="KW-0371">Homeobox</keyword>
<dbReference type="GO" id="GO:0000977">
    <property type="term" value="F:RNA polymerase II transcription regulatory region sequence-specific DNA binding"/>
    <property type="evidence" value="ECO:0007669"/>
    <property type="project" value="TreeGrafter"/>
</dbReference>
<keyword evidence="2 9" id="KW-0479">Metal-binding</keyword>
<dbReference type="Proteomes" id="UP001054837">
    <property type="component" value="Unassembled WGS sequence"/>
</dbReference>
<keyword evidence="5 9" id="KW-0440">LIM domain</keyword>
<evidence type="ECO:0000256" key="9">
    <source>
        <dbReference type="PROSITE-ProRule" id="PRU00125"/>
    </source>
</evidence>
<dbReference type="SMART" id="SM00132">
    <property type="entry name" value="LIM"/>
    <property type="match status" value="1"/>
</dbReference>
<dbReference type="GO" id="GO:0005634">
    <property type="term" value="C:nucleus"/>
    <property type="evidence" value="ECO:0007669"/>
    <property type="project" value="UniProtKB-SubCell"/>
</dbReference>
<dbReference type="InterPro" id="IPR050453">
    <property type="entry name" value="LIM_Homeobox_TF"/>
</dbReference>
<dbReference type="Pfam" id="PF00412">
    <property type="entry name" value="LIM"/>
    <property type="match status" value="1"/>
</dbReference>
<dbReference type="PROSITE" id="PS50023">
    <property type="entry name" value="LIM_DOMAIN_2"/>
    <property type="match status" value="1"/>
</dbReference>
<evidence type="ECO:0000256" key="7">
    <source>
        <dbReference type="ARBA" id="ARBA00023155"/>
    </source>
</evidence>